<dbReference type="Gene3D" id="1.10.10.10">
    <property type="entry name" value="Winged helix-like DNA-binding domain superfamily/Winged helix DNA-binding domain"/>
    <property type="match status" value="1"/>
</dbReference>
<dbReference type="AlphaFoldDB" id="A0A1N7IUC7"/>
<keyword evidence="1" id="KW-0479">Metal-binding</keyword>
<feature type="binding site" evidence="1">
    <location>
        <position position="151"/>
    </location>
    <ligand>
        <name>Ni(2+)</name>
        <dbReference type="ChEBI" id="CHEBI:49786"/>
    </ligand>
</feature>
<dbReference type="InterPro" id="IPR026043">
    <property type="entry name" value="NadR"/>
</dbReference>
<evidence type="ECO:0000259" key="2">
    <source>
        <dbReference type="Pfam" id="PF02829"/>
    </source>
</evidence>
<evidence type="ECO:0000313" key="5">
    <source>
        <dbReference type="Proteomes" id="UP000187608"/>
    </source>
</evidence>
<dbReference type="InterPro" id="IPR036390">
    <property type="entry name" value="WH_DNA-bd_sf"/>
</dbReference>
<feature type="domain" description="Helix-turn-helix type 11" evidence="3">
    <location>
        <begin position="12"/>
        <end position="64"/>
    </location>
</feature>
<evidence type="ECO:0000256" key="1">
    <source>
        <dbReference type="PIRSR" id="PIRSR037847-1"/>
    </source>
</evidence>
<dbReference type="Pfam" id="PF02829">
    <property type="entry name" value="3H"/>
    <property type="match status" value="1"/>
</dbReference>
<dbReference type="SUPFAM" id="SSF75500">
    <property type="entry name" value="Putative transcriptional regulator TM1602, C-terminal domain"/>
    <property type="match status" value="1"/>
</dbReference>
<proteinExistence type="predicted"/>
<dbReference type="GO" id="GO:0046872">
    <property type="term" value="F:metal ion binding"/>
    <property type="evidence" value="ECO:0007669"/>
    <property type="project" value="UniProtKB-KW"/>
</dbReference>
<dbReference type="PANTHER" id="PTHR40068:SF1">
    <property type="entry name" value="TRANSCRIPTION REPRESSOR NIAR-RELATED"/>
    <property type="match status" value="1"/>
</dbReference>
<evidence type="ECO:0000259" key="3">
    <source>
        <dbReference type="Pfam" id="PF08279"/>
    </source>
</evidence>
<sequence length="178" mass="20312">MTHDKKFKSSERREAILKQLRESASPLTGKSLAEEMKVTRQVIVADVSLLKAGGEPIIATSQGYLYMKEEKRRFSYRRTIVCCHNRSETKEELEILVDHGVYVQNVVIEHPVYGDLKAELHLGNRRDVERFMEQVNSSNATYLLELTDGVHTHEIAADREEAIEEAVRELAEAGILME</sequence>
<dbReference type="InterPro" id="IPR004173">
    <property type="entry name" value="3H_domain"/>
</dbReference>
<feature type="binding site" evidence="1">
    <location>
        <position position="84"/>
    </location>
    <ligand>
        <name>Ni(2+)</name>
        <dbReference type="ChEBI" id="CHEBI:49786"/>
    </ligand>
</feature>
<accession>A0A1N7IUC7</accession>
<dbReference type="RefSeq" id="WP_076557143.1">
    <property type="nucleotide sequence ID" value="NZ_FTOC01000002.1"/>
</dbReference>
<keyword evidence="5" id="KW-1185">Reference proteome</keyword>
<dbReference type="InterPro" id="IPR013196">
    <property type="entry name" value="HTH_11"/>
</dbReference>
<feature type="domain" description="3H" evidence="2">
    <location>
        <begin position="80"/>
        <end position="176"/>
    </location>
</feature>
<dbReference type="SUPFAM" id="SSF46785">
    <property type="entry name" value="Winged helix' DNA-binding domain"/>
    <property type="match status" value="1"/>
</dbReference>
<dbReference type="PANTHER" id="PTHR40068">
    <property type="entry name" value="TRANSCRIPTION REPRESSOR NIAR-RELATED"/>
    <property type="match status" value="1"/>
</dbReference>
<evidence type="ECO:0000313" key="4">
    <source>
        <dbReference type="EMBL" id="SIS40692.1"/>
    </source>
</evidence>
<dbReference type="Pfam" id="PF08279">
    <property type="entry name" value="HTH_11"/>
    <property type="match status" value="1"/>
</dbReference>
<feature type="binding site" evidence="1">
    <location>
        <position position="153"/>
    </location>
    <ligand>
        <name>Ni(2+)</name>
        <dbReference type="ChEBI" id="CHEBI:49786"/>
    </ligand>
</feature>
<name>A0A1N7IUC7_9BACI</name>
<dbReference type="PIRSF" id="PIRSF037847">
    <property type="entry name" value="NiaR"/>
    <property type="match status" value="1"/>
</dbReference>
<dbReference type="Proteomes" id="UP000187608">
    <property type="component" value="Unassembled WGS sequence"/>
</dbReference>
<dbReference type="EMBL" id="FTOC01000002">
    <property type="protein sequence ID" value="SIS40692.1"/>
    <property type="molecule type" value="Genomic_DNA"/>
</dbReference>
<dbReference type="OrthoDB" id="9792661at2"/>
<feature type="binding site" evidence="1">
    <location>
        <position position="92"/>
    </location>
    <ligand>
        <name>Ni(2+)</name>
        <dbReference type="ChEBI" id="CHEBI:49786"/>
    </ligand>
</feature>
<protein>
    <recommendedName>
        <fullName evidence="6">Transcriptional regulator</fullName>
    </recommendedName>
</protein>
<reference evidence="5" key="1">
    <citation type="submission" date="2017-01" db="EMBL/GenBank/DDBJ databases">
        <authorList>
            <person name="Varghese N."/>
            <person name="Submissions S."/>
        </authorList>
    </citation>
    <scope>NUCLEOTIDE SEQUENCE [LARGE SCALE GENOMIC DNA]</scope>
    <source>
        <strain evidence="5">DSM 23127</strain>
    </source>
</reference>
<dbReference type="InterPro" id="IPR036388">
    <property type="entry name" value="WH-like_DNA-bd_sf"/>
</dbReference>
<dbReference type="STRING" id="570947.SAMN05421687_102237"/>
<keyword evidence="1" id="KW-0533">Nickel</keyword>
<dbReference type="Gene3D" id="3.30.1340.20">
    <property type="entry name" value="3H domain"/>
    <property type="match status" value="1"/>
</dbReference>
<dbReference type="InterPro" id="IPR035922">
    <property type="entry name" value="3H_dom_sf"/>
</dbReference>
<gene>
    <name evidence="4" type="ORF">SAMN05421687_102237</name>
</gene>
<organism evidence="4 5">
    <name type="scientific">Salimicrobium flavidum</name>
    <dbReference type="NCBI Taxonomy" id="570947"/>
    <lineage>
        <taxon>Bacteria</taxon>
        <taxon>Bacillati</taxon>
        <taxon>Bacillota</taxon>
        <taxon>Bacilli</taxon>
        <taxon>Bacillales</taxon>
        <taxon>Bacillaceae</taxon>
        <taxon>Salimicrobium</taxon>
    </lineage>
</organism>
<evidence type="ECO:0008006" key="6">
    <source>
        <dbReference type="Google" id="ProtNLM"/>
    </source>
</evidence>